<evidence type="ECO:0000313" key="2">
    <source>
        <dbReference type="Proteomes" id="UP000316330"/>
    </source>
</evidence>
<dbReference type="RefSeq" id="WP_144699612.1">
    <property type="nucleotide sequence ID" value="NZ_VNJJ01000003.1"/>
</dbReference>
<sequence>MLWTLEENRAAIARLFADKRVMLGDKKWNTLIDELSAVRYETIKKIDVLPKSPIGVLDLNAIERTRLNKNEDMKWLLIKQKYGV</sequence>
<dbReference type="OrthoDB" id="2679560at2"/>
<evidence type="ECO:0000313" key="1">
    <source>
        <dbReference type="EMBL" id="TVY02078.1"/>
    </source>
</evidence>
<name>A0A559JQD8_9BACL</name>
<comment type="caution">
    <text evidence="1">The sequence shown here is derived from an EMBL/GenBank/DDBJ whole genome shotgun (WGS) entry which is preliminary data.</text>
</comment>
<organism evidence="1 2">
    <name type="scientific">Cohnella terricola</name>
    <dbReference type="NCBI Taxonomy" id="1289167"/>
    <lineage>
        <taxon>Bacteria</taxon>
        <taxon>Bacillati</taxon>
        <taxon>Bacillota</taxon>
        <taxon>Bacilli</taxon>
        <taxon>Bacillales</taxon>
        <taxon>Paenibacillaceae</taxon>
        <taxon>Cohnella</taxon>
    </lineage>
</organism>
<protein>
    <submittedName>
        <fullName evidence="1">Uncharacterized protein</fullName>
    </submittedName>
</protein>
<dbReference type="AlphaFoldDB" id="A0A559JQD8"/>
<gene>
    <name evidence="1" type="ORF">FPZ45_06445</name>
</gene>
<proteinExistence type="predicted"/>
<keyword evidence="2" id="KW-1185">Reference proteome</keyword>
<dbReference type="EMBL" id="VNJJ01000003">
    <property type="protein sequence ID" value="TVY02078.1"/>
    <property type="molecule type" value="Genomic_DNA"/>
</dbReference>
<accession>A0A559JQD8</accession>
<dbReference type="Proteomes" id="UP000316330">
    <property type="component" value="Unassembled WGS sequence"/>
</dbReference>
<reference evidence="1 2" key="1">
    <citation type="submission" date="2019-07" db="EMBL/GenBank/DDBJ databases">
        <authorList>
            <person name="Kim J."/>
        </authorList>
    </citation>
    <scope>NUCLEOTIDE SEQUENCE [LARGE SCALE GENOMIC DNA]</scope>
    <source>
        <strain evidence="1 2">G13</strain>
    </source>
</reference>